<evidence type="ECO:0000313" key="2">
    <source>
        <dbReference type="Proteomes" id="UP000253436"/>
    </source>
</evidence>
<evidence type="ECO:0000313" key="1">
    <source>
        <dbReference type="EMBL" id="RCW93409.1"/>
    </source>
</evidence>
<evidence type="ECO:0008006" key="3">
    <source>
        <dbReference type="Google" id="ProtNLM"/>
    </source>
</evidence>
<reference evidence="1 2" key="1">
    <citation type="submission" date="2018-07" db="EMBL/GenBank/DDBJ databases">
        <title>Genomic Encyclopedia of Type Strains, Phase III (KMG-III): the genomes of soil and plant-associated and newly described type strains.</title>
        <authorList>
            <person name="Whitman W."/>
        </authorList>
    </citation>
    <scope>NUCLEOTIDE SEQUENCE [LARGE SCALE GENOMIC DNA]</scope>
    <source>
        <strain evidence="1 2">CECT 7958</strain>
    </source>
</reference>
<comment type="caution">
    <text evidence="1">The sequence shown here is derived from an EMBL/GenBank/DDBJ whole genome shotgun (WGS) entry which is preliminary data.</text>
</comment>
<dbReference type="RefSeq" id="WP_114307938.1">
    <property type="nucleotide sequence ID" value="NZ_QPJO01000001.1"/>
</dbReference>
<organism evidence="1 2">
    <name type="scientific">Winogradskyella arenosi</name>
    <dbReference type="NCBI Taxonomy" id="533325"/>
    <lineage>
        <taxon>Bacteria</taxon>
        <taxon>Pseudomonadati</taxon>
        <taxon>Bacteroidota</taxon>
        <taxon>Flavobacteriia</taxon>
        <taxon>Flavobacteriales</taxon>
        <taxon>Flavobacteriaceae</taxon>
        <taxon>Winogradskyella</taxon>
    </lineage>
</organism>
<protein>
    <recommendedName>
        <fullName evidence="3">Outer membrane protein with beta-barrel domain</fullName>
    </recommendedName>
</protein>
<gene>
    <name evidence="1" type="ORF">DFQ08_101203</name>
</gene>
<dbReference type="Gene3D" id="2.40.160.20">
    <property type="match status" value="1"/>
</dbReference>
<dbReference type="AlphaFoldDB" id="A0A368ZI06"/>
<name>A0A368ZI06_9FLAO</name>
<accession>A0A368ZI06</accession>
<keyword evidence="2" id="KW-1185">Reference proteome</keyword>
<dbReference type="EMBL" id="QPJO01000001">
    <property type="protein sequence ID" value="RCW93409.1"/>
    <property type="molecule type" value="Genomic_DNA"/>
</dbReference>
<dbReference type="Proteomes" id="UP000253436">
    <property type="component" value="Unassembled WGS sequence"/>
</dbReference>
<sequence length="261" mass="29900">MTLKIKKLLFSLLLFLAMQLGYSQLGFSHEIGVIAGPVAYQSDFGERYDFETNSGNIGFGIGIVYYMNFEYLRFYSYRRRNSYFRDHFKVRAELSYNKTTLNHYGIWADKTSTSGEKLKAHSGEASNLELGAQLEYYPLSIKRFSRRGGGKWAPFISLGAHFVSYNPSVMTTYGDQNINNINNFYPGWEPGSITEEAGSTWAIVGSLGTRYKLTPLSDLMVDLRIQSYFSDTTDGLDHQLPSNKTNDWLVWLNFGYIFYFD</sequence>
<dbReference type="OrthoDB" id="1142271at2"/>
<proteinExistence type="predicted"/>
<dbReference type="NCBIfam" id="NF047659">
    <property type="entry name" value="THC0290_0291_fam"/>
    <property type="match status" value="1"/>
</dbReference>